<comment type="similarity">
    <text evidence="1 5">Belongs to the R-transferase family.</text>
</comment>
<dbReference type="PANTHER" id="PTHR21367">
    <property type="entry name" value="ARGININE-TRNA-PROTEIN TRANSFERASE 1"/>
    <property type="match status" value="1"/>
</dbReference>
<dbReference type="InterPro" id="IPR007472">
    <property type="entry name" value="N-end_Aminoacyl_Trfase_C"/>
</dbReference>
<feature type="domain" description="N-end aminoacyl transferase N-terminal" evidence="7">
    <location>
        <begin position="20"/>
        <end position="91"/>
    </location>
</feature>
<dbReference type="InterPro" id="IPR017137">
    <property type="entry name" value="Arg-tRNA-P_Trfase_1_euk"/>
</dbReference>
<sequence>MKMAGEPHSIVEYFSGHEGYSCGYCKGSNTNFSHGMWAHSLTVQDYQDLIDRGWRRSGKYCYKPTMHVTCCPHYTIKCEAGKFKMSKSHKKIIKTVNRYLIHGIKRGDGKEDQEESAAKGDNPVEPAPKEEISGKDETMKDSRKTPKPGLGADSNLPKAKKAKDIRKELKKKKQEATSSGDGEQAPVNDPDTPVSKPSTNEAKTLEDFLSEPDKAEKCAHKLEIKLVRSSPRSSEFNSSLKESYKIYRKYQMGIHLEEESDCNHDTYTGFLVDSPLEEEHTSKDLPLGYGSFHQQYILDGKVIAVGVIDILPYCTSSVYLYYDPDYNFLSLGTYSALREIAFTRSLTKMAPALQYYYMGYYIHSCPKMVYKGQYYPSFLLCPETYTWHPIEECKPKLDVSKYSRFADSDVEDENGKIDLDKVTILFMRQMMTYDIYKALNPKAKDAKEVLEYSKFVGKKCAERMLLCRK</sequence>
<evidence type="ECO:0000256" key="5">
    <source>
        <dbReference type="PIRNR" id="PIRNR037207"/>
    </source>
</evidence>
<keyword evidence="10" id="KW-1185">Reference proteome</keyword>
<dbReference type="Pfam" id="PF04377">
    <property type="entry name" value="ATE_C"/>
    <property type="match status" value="1"/>
</dbReference>
<evidence type="ECO:0000256" key="3">
    <source>
        <dbReference type="ARBA" id="ARBA00022786"/>
    </source>
</evidence>
<keyword evidence="4 5" id="KW-0012">Acyltransferase</keyword>
<reference evidence="9 10" key="1">
    <citation type="submission" date="2022-12" db="EMBL/GenBank/DDBJ databases">
        <title>Chromosome-level genome of Tegillarca granosa.</title>
        <authorList>
            <person name="Kim J."/>
        </authorList>
    </citation>
    <scope>NUCLEOTIDE SEQUENCE [LARGE SCALE GENOMIC DNA]</scope>
    <source>
        <strain evidence="9">Teg-2019</strain>
        <tissue evidence="9">Adductor muscle</tissue>
    </source>
</reference>
<evidence type="ECO:0000259" key="8">
    <source>
        <dbReference type="Pfam" id="PF04377"/>
    </source>
</evidence>
<comment type="function">
    <text evidence="5">Involved in the post-translational conjugation of arginine to the N-terminal aspartate or glutamate of a protein. This arginylation is required for degradation of the protein via the ubiquitin pathway.</text>
</comment>
<protein>
    <recommendedName>
        <fullName evidence="5">Arginyl-tRNA--protein transferase 1</fullName>
        <shortName evidence="5">Arginyltransferase 1</shortName>
        <shortName evidence="5">R-transferase 1</shortName>
        <ecNumber evidence="5">2.3.2.8</ecNumber>
    </recommendedName>
    <alternativeName>
        <fullName evidence="5">Arginine-tRNA--protein transferase 1</fullName>
    </alternativeName>
</protein>
<evidence type="ECO:0000256" key="6">
    <source>
        <dbReference type="SAM" id="MobiDB-lite"/>
    </source>
</evidence>
<name>A0ABQ9FFL7_TEGGR</name>
<keyword evidence="3 5" id="KW-0833">Ubl conjugation pathway</keyword>
<feature type="region of interest" description="Disordered" evidence="6">
    <location>
        <begin position="105"/>
        <end position="200"/>
    </location>
</feature>
<comment type="caution">
    <text evidence="9">The sequence shown here is derived from an EMBL/GenBank/DDBJ whole genome shotgun (WGS) entry which is preliminary data.</text>
</comment>
<feature type="compositionally biased region" description="Basic residues" evidence="6">
    <location>
        <begin position="158"/>
        <end position="173"/>
    </location>
</feature>
<dbReference type="Pfam" id="PF04376">
    <property type="entry name" value="ATE_N"/>
    <property type="match status" value="1"/>
</dbReference>
<evidence type="ECO:0000259" key="7">
    <source>
        <dbReference type="Pfam" id="PF04376"/>
    </source>
</evidence>
<dbReference type="InterPro" id="IPR016181">
    <property type="entry name" value="Acyl_CoA_acyltransferase"/>
</dbReference>
<accession>A0ABQ9FFL7</accession>
<dbReference type="SUPFAM" id="SSF55729">
    <property type="entry name" value="Acyl-CoA N-acyltransferases (Nat)"/>
    <property type="match status" value="1"/>
</dbReference>
<evidence type="ECO:0000256" key="4">
    <source>
        <dbReference type="ARBA" id="ARBA00023315"/>
    </source>
</evidence>
<dbReference type="PANTHER" id="PTHR21367:SF1">
    <property type="entry name" value="ARGINYL-TRNA--PROTEIN TRANSFERASE 1"/>
    <property type="match status" value="1"/>
</dbReference>
<evidence type="ECO:0000256" key="1">
    <source>
        <dbReference type="ARBA" id="ARBA00009991"/>
    </source>
</evidence>
<evidence type="ECO:0000313" key="9">
    <source>
        <dbReference type="EMBL" id="KAJ8314652.1"/>
    </source>
</evidence>
<organism evidence="9 10">
    <name type="scientific">Tegillarca granosa</name>
    <name type="common">Malaysian cockle</name>
    <name type="synonym">Anadara granosa</name>
    <dbReference type="NCBI Taxonomy" id="220873"/>
    <lineage>
        <taxon>Eukaryota</taxon>
        <taxon>Metazoa</taxon>
        <taxon>Spiralia</taxon>
        <taxon>Lophotrochozoa</taxon>
        <taxon>Mollusca</taxon>
        <taxon>Bivalvia</taxon>
        <taxon>Autobranchia</taxon>
        <taxon>Pteriomorphia</taxon>
        <taxon>Arcoida</taxon>
        <taxon>Arcoidea</taxon>
        <taxon>Arcidae</taxon>
        <taxon>Tegillarca</taxon>
    </lineage>
</organism>
<evidence type="ECO:0000313" key="10">
    <source>
        <dbReference type="Proteomes" id="UP001217089"/>
    </source>
</evidence>
<gene>
    <name evidence="9" type="ORF">KUTeg_006802</name>
</gene>
<proteinExistence type="inferred from homology"/>
<feature type="domain" description="N-end rule aminoacyl transferase C-terminal" evidence="8">
    <location>
        <begin position="242"/>
        <end position="381"/>
    </location>
</feature>
<keyword evidence="2 5" id="KW-0808">Transferase</keyword>
<dbReference type="InterPro" id="IPR030700">
    <property type="entry name" value="N-end_Aminoacyl_Trfase"/>
</dbReference>
<dbReference type="InterPro" id="IPR007471">
    <property type="entry name" value="N-end_Aminoacyl_Trfase_N"/>
</dbReference>
<comment type="catalytic activity">
    <reaction evidence="5">
        <text>an N-terminal L-alpha-aminoacyl-[protein] + L-arginyl-tRNA(Arg) = an N-terminal L-arginyl-L-aminoacyl-[protein] + tRNA(Arg) + H(+)</text>
        <dbReference type="Rhea" id="RHEA:10208"/>
        <dbReference type="Rhea" id="RHEA-COMP:9658"/>
        <dbReference type="Rhea" id="RHEA-COMP:9673"/>
        <dbReference type="Rhea" id="RHEA-COMP:10636"/>
        <dbReference type="Rhea" id="RHEA-COMP:10638"/>
        <dbReference type="ChEBI" id="CHEBI:15378"/>
        <dbReference type="ChEBI" id="CHEBI:78442"/>
        <dbReference type="ChEBI" id="CHEBI:78513"/>
        <dbReference type="ChEBI" id="CHEBI:78597"/>
        <dbReference type="ChEBI" id="CHEBI:83562"/>
        <dbReference type="EC" id="2.3.2.8"/>
    </reaction>
</comment>
<dbReference type="PIRSF" id="PIRSF037207">
    <property type="entry name" value="ATE1_euk"/>
    <property type="match status" value="1"/>
</dbReference>
<dbReference type="Proteomes" id="UP001217089">
    <property type="component" value="Unassembled WGS sequence"/>
</dbReference>
<dbReference type="EMBL" id="JARBDR010000337">
    <property type="protein sequence ID" value="KAJ8314652.1"/>
    <property type="molecule type" value="Genomic_DNA"/>
</dbReference>
<feature type="compositionally biased region" description="Basic and acidic residues" evidence="6">
    <location>
        <begin position="127"/>
        <end position="144"/>
    </location>
</feature>
<dbReference type="EC" id="2.3.2.8" evidence="5"/>
<evidence type="ECO:0000256" key="2">
    <source>
        <dbReference type="ARBA" id="ARBA00022679"/>
    </source>
</evidence>